<name>A0A2G2YMT7_CAPAN</name>
<organism evidence="1 2">
    <name type="scientific">Capsicum annuum</name>
    <name type="common">Capsicum pepper</name>
    <dbReference type="NCBI Taxonomy" id="4072"/>
    <lineage>
        <taxon>Eukaryota</taxon>
        <taxon>Viridiplantae</taxon>
        <taxon>Streptophyta</taxon>
        <taxon>Embryophyta</taxon>
        <taxon>Tracheophyta</taxon>
        <taxon>Spermatophyta</taxon>
        <taxon>Magnoliopsida</taxon>
        <taxon>eudicotyledons</taxon>
        <taxon>Gunneridae</taxon>
        <taxon>Pentapetalae</taxon>
        <taxon>asterids</taxon>
        <taxon>lamiids</taxon>
        <taxon>Solanales</taxon>
        <taxon>Solanaceae</taxon>
        <taxon>Solanoideae</taxon>
        <taxon>Capsiceae</taxon>
        <taxon>Capsicum</taxon>
    </lineage>
</organism>
<proteinExistence type="predicted"/>
<comment type="caution">
    <text evidence="1">The sequence shown here is derived from an EMBL/GenBank/DDBJ whole genome shotgun (WGS) entry which is preliminary data.</text>
</comment>
<dbReference type="Gramene" id="PHT71014">
    <property type="protein sequence ID" value="PHT71014"/>
    <property type="gene ID" value="T459_26118"/>
</dbReference>
<accession>A0A2G2YMT7</accession>
<dbReference type="Proteomes" id="UP000222542">
    <property type="component" value="Unassembled WGS sequence"/>
</dbReference>
<dbReference type="EMBL" id="AYRZ02000010">
    <property type="protein sequence ID" value="PHT71014.1"/>
    <property type="molecule type" value="Genomic_DNA"/>
</dbReference>
<reference evidence="1 2" key="1">
    <citation type="journal article" date="2014" name="Nat. Genet.">
        <title>Genome sequence of the hot pepper provides insights into the evolution of pungency in Capsicum species.</title>
        <authorList>
            <person name="Kim S."/>
            <person name="Park M."/>
            <person name="Yeom S.I."/>
            <person name="Kim Y.M."/>
            <person name="Lee J.M."/>
            <person name="Lee H.A."/>
            <person name="Seo E."/>
            <person name="Choi J."/>
            <person name="Cheong K."/>
            <person name="Kim K.T."/>
            <person name="Jung K."/>
            <person name="Lee G.W."/>
            <person name="Oh S.K."/>
            <person name="Bae C."/>
            <person name="Kim S.B."/>
            <person name="Lee H.Y."/>
            <person name="Kim S.Y."/>
            <person name="Kim M.S."/>
            <person name="Kang B.C."/>
            <person name="Jo Y.D."/>
            <person name="Yang H.B."/>
            <person name="Jeong H.J."/>
            <person name="Kang W.H."/>
            <person name="Kwon J.K."/>
            <person name="Shin C."/>
            <person name="Lim J.Y."/>
            <person name="Park J.H."/>
            <person name="Huh J.H."/>
            <person name="Kim J.S."/>
            <person name="Kim B.D."/>
            <person name="Cohen O."/>
            <person name="Paran I."/>
            <person name="Suh M.C."/>
            <person name="Lee S.B."/>
            <person name="Kim Y.K."/>
            <person name="Shin Y."/>
            <person name="Noh S.J."/>
            <person name="Park J."/>
            <person name="Seo Y.S."/>
            <person name="Kwon S.Y."/>
            <person name="Kim H.A."/>
            <person name="Park J.M."/>
            <person name="Kim H.J."/>
            <person name="Choi S.B."/>
            <person name="Bosland P.W."/>
            <person name="Reeves G."/>
            <person name="Jo S.H."/>
            <person name="Lee B.W."/>
            <person name="Cho H.T."/>
            <person name="Choi H.S."/>
            <person name="Lee M.S."/>
            <person name="Yu Y."/>
            <person name="Do Choi Y."/>
            <person name="Park B.S."/>
            <person name="van Deynze A."/>
            <person name="Ashrafi H."/>
            <person name="Hill T."/>
            <person name="Kim W.T."/>
            <person name="Pai H.S."/>
            <person name="Ahn H.K."/>
            <person name="Yeam I."/>
            <person name="Giovannoni J.J."/>
            <person name="Rose J.K."/>
            <person name="Sorensen I."/>
            <person name="Lee S.J."/>
            <person name="Kim R.W."/>
            <person name="Choi I.Y."/>
            <person name="Choi B.S."/>
            <person name="Lim J.S."/>
            <person name="Lee Y.H."/>
            <person name="Choi D."/>
        </authorList>
    </citation>
    <scope>NUCLEOTIDE SEQUENCE [LARGE SCALE GENOMIC DNA]</scope>
    <source>
        <strain evidence="2">cv. CM334</strain>
    </source>
</reference>
<gene>
    <name evidence="1" type="ORF">T459_26118</name>
</gene>
<sequence>MAHEILLQNFRRPISIVSNIARQHTSPVCSSNQSSQKNNSYRHNTNVSNVTASSNDWFPDTAASYHMTLDFSALEISDEYKGPDTITIGSQLKCFNMSSHLKKIHGTPPDYEFLHVFGLLSILCYGPIITISSPTELHLMFSLGMPRTITGTLPEQFSSTPWLTLIASIPPPNSIKPSSSTLSLNSVDPSNNNNSGFSLSSSSASQDPISSPVQQLMPVLPILTEPSQPPGRSHSMVPRPNPKKKTLAFMFVLDGKVQSSPVTLSEPTCYTKALKVPSWREAMSSKITVLIHHQIWELVLKPSNSNIMGCKWVFSTETPS</sequence>
<reference evidence="1 2" key="2">
    <citation type="journal article" date="2017" name="Genome Biol.">
        <title>New reference genome sequences of hot pepper reveal the massive evolution of plant disease-resistance genes by retroduplication.</title>
        <authorList>
            <person name="Kim S."/>
            <person name="Park J."/>
            <person name="Yeom S.I."/>
            <person name="Kim Y.M."/>
            <person name="Seo E."/>
            <person name="Kim K.T."/>
            <person name="Kim M.S."/>
            <person name="Lee J.M."/>
            <person name="Cheong K."/>
            <person name="Shin H.S."/>
            <person name="Kim S.B."/>
            <person name="Han K."/>
            <person name="Lee J."/>
            <person name="Park M."/>
            <person name="Lee H.A."/>
            <person name="Lee H.Y."/>
            <person name="Lee Y."/>
            <person name="Oh S."/>
            <person name="Lee J.H."/>
            <person name="Choi E."/>
            <person name="Choi E."/>
            <person name="Lee S.E."/>
            <person name="Jeon J."/>
            <person name="Kim H."/>
            <person name="Choi G."/>
            <person name="Song H."/>
            <person name="Lee J."/>
            <person name="Lee S.C."/>
            <person name="Kwon J.K."/>
            <person name="Lee H.Y."/>
            <person name="Koo N."/>
            <person name="Hong Y."/>
            <person name="Kim R.W."/>
            <person name="Kang W.H."/>
            <person name="Huh J.H."/>
            <person name="Kang B.C."/>
            <person name="Yang T.J."/>
            <person name="Lee Y.H."/>
            <person name="Bennetzen J.L."/>
            <person name="Choi D."/>
        </authorList>
    </citation>
    <scope>NUCLEOTIDE SEQUENCE [LARGE SCALE GENOMIC DNA]</scope>
    <source>
        <strain evidence="2">cv. CM334</strain>
    </source>
</reference>
<protein>
    <recommendedName>
        <fullName evidence="3">Mitochondrial protein</fullName>
    </recommendedName>
</protein>
<evidence type="ECO:0000313" key="1">
    <source>
        <dbReference type="EMBL" id="PHT71014.1"/>
    </source>
</evidence>
<evidence type="ECO:0008006" key="3">
    <source>
        <dbReference type="Google" id="ProtNLM"/>
    </source>
</evidence>
<dbReference type="AlphaFoldDB" id="A0A2G2YMT7"/>
<evidence type="ECO:0000313" key="2">
    <source>
        <dbReference type="Proteomes" id="UP000222542"/>
    </source>
</evidence>
<keyword evidence="2" id="KW-1185">Reference proteome</keyword>